<evidence type="ECO:0000256" key="8">
    <source>
        <dbReference type="ARBA" id="ARBA00022980"/>
    </source>
</evidence>
<keyword evidence="7" id="KW-1017">Isopeptide bond</keyword>
<comment type="caution">
    <text evidence="14">The sequence shown here is derived from an EMBL/GenBank/DDBJ whole genome shotgun (WGS) entry which is preliminary data.</text>
</comment>
<evidence type="ECO:0000256" key="6">
    <source>
        <dbReference type="ARBA" id="ARBA00022490"/>
    </source>
</evidence>
<dbReference type="Pfam" id="PF00240">
    <property type="entry name" value="ubiquitin"/>
    <property type="match status" value="1"/>
</dbReference>
<dbReference type="EMBL" id="CAUYUJ010018358">
    <property type="protein sequence ID" value="CAK0882951.1"/>
    <property type="molecule type" value="Genomic_DNA"/>
</dbReference>
<keyword evidence="9" id="KW-0539">Nucleus</keyword>
<dbReference type="SUPFAM" id="SSF54236">
    <property type="entry name" value="Ubiquitin-like"/>
    <property type="match status" value="1"/>
</dbReference>
<dbReference type="InterPro" id="IPR019956">
    <property type="entry name" value="Ubiquitin_dom"/>
</dbReference>
<dbReference type="InterPro" id="IPR029071">
    <property type="entry name" value="Ubiquitin-like_domsf"/>
</dbReference>
<protein>
    <recommendedName>
        <fullName evidence="13">Ubiquitin-like domain-containing protein</fullName>
    </recommendedName>
</protein>
<comment type="function">
    <text evidence="1">Component of the 60S subunit of the ribosome.</text>
</comment>
<evidence type="ECO:0000256" key="12">
    <source>
        <dbReference type="SAM" id="MobiDB-lite"/>
    </source>
</evidence>
<dbReference type="Gene3D" id="4.10.1060.50">
    <property type="match status" value="1"/>
</dbReference>
<sequence length="731" mass="79817">MQESVASIKRPAAAAGALRSSIDTHALGKRRAAIFWRGAGAELGAGALEGALADWFQATAVDINDICFNTSDAHDLILTCAAQERPADNRRPRDGALPAPAPVLATELRIDGGGRHSPRRPPLFGRQDGSYNPPPLHLHTVACNVPRLEVRLTVDGRPLDKSRRTCERPPRAAAQRSTFVASGALAFFAFDFMRYQSYVLPVPGHGGYRAATLAAQEARVALVKIRPTKSSDSDQHICQEARAMTLRSIAGAARFQVSRLAELPVAGQSIKLFNGAAVTLLSYAGQPRPPSPGFHPSGINGRWRADCWGGRLPIAHRFEMFANNPFFLTCKGSIRKTLERSLGTQSSIAYSSGFHDSGLNNALDPCMGFEGTNPRNLIPIPNHPSPIYMTERAAAWASRWIPSVLSDPNFLDYTDSRLLPPSENATKKQQNSAFAAAGSARKTCAMKANGCFATQHELRRALETPPGAWTTSYRMPFHPCKLVCVVDCPEVESGQNADDIANYFVYPRLWSHLCQLRVIASASILQRKGLNCEIPDGEGDIDRAIVRMAVAYNTLNFRRINSRAVAYLNNIVNKKAAPVAAARRALRLPTCLAGGAGPSGAIAMQIFVKTLTGKTITLDVEASDTIDNVKAKIQDKEGIPPDQQRLIFAGKQLEDGRTLSDYNIQKESTLHLVLRLRGGVIEPSLAVLARKYNCDKMICRKCYARLPARAVNCRKKKCGHTNYLRPKKKLK</sequence>
<feature type="domain" description="Ubiquitin-like" evidence="13">
    <location>
        <begin position="604"/>
        <end position="679"/>
    </location>
</feature>
<dbReference type="CDD" id="cd01803">
    <property type="entry name" value="Ubl_ubiquitin"/>
    <property type="match status" value="1"/>
</dbReference>
<keyword evidence="6" id="KW-0963">Cytoplasm</keyword>
<comment type="similarity">
    <text evidence="5">In the C-terminal section; belongs to the eukaryotic ribosomal protein eL40 family.</text>
</comment>
<dbReference type="Gene3D" id="3.10.20.90">
    <property type="entry name" value="Phosphatidylinositol 3-kinase Catalytic Subunit, Chain A, domain 1"/>
    <property type="match status" value="1"/>
</dbReference>
<dbReference type="SUPFAM" id="SSF57829">
    <property type="entry name" value="Zn-binding ribosomal proteins"/>
    <property type="match status" value="1"/>
</dbReference>
<dbReference type="InterPro" id="IPR011332">
    <property type="entry name" value="Ribosomal_zn-bd"/>
</dbReference>
<accession>A0ABN9W9P1</accession>
<comment type="subunit">
    <text evidence="11">Part of the 60S ribosomal subunit.</text>
</comment>
<evidence type="ECO:0000256" key="7">
    <source>
        <dbReference type="ARBA" id="ARBA00022499"/>
    </source>
</evidence>
<dbReference type="InterPro" id="IPR001975">
    <property type="entry name" value="Ribosomal_eL40_dom"/>
</dbReference>
<dbReference type="InterPro" id="IPR019954">
    <property type="entry name" value="Ubiquitin_CS"/>
</dbReference>
<evidence type="ECO:0000256" key="2">
    <source>
        <dbReference type="ARBA" id="ARBA00004123"/>
    </source>
</evidence>
<evidence type="ECO:0000256" key="1">
    <source>
        <dbReference type="ARBA" id="ARBA00002241"/>
    </source>
</evidence>
<dbReference type="InterPro" id="IPR038587">
    <property type="entry name" value="Ribosomal_eL40_sf"/>
</dbReference>
<evidence type="ECO:0000256" key="11">
    <source>
        <dbReference type="ARBA" id="ARBA00035124"/>
    </source>
</evidence>
<keyword evidence="15" id="KW-1185">Reference proteome</keyword>
<dbReference type="Proteomes" id="UP001189429">
    <property type="component" value="Unassembled WGS sequence"/>
</dbReference>
<dbReference type="InterPro" id="IPR050158">
    <property type="entry name" value="Ubiquitin_ubiquitin-like"/>
</dbReference>
<evidence type="ECO:0000313" key="15">
    <source>
        <dbReference type="Proteomes" id="UP001189429"/>
    </source>
</evidence>
<dbReference type="PROSITE" id="PS00299">
    <property type="entry name" value="UBIQUITIN_1"/>
    <property type="match status" value="1"/>
</dbReference>
<evidence type="ECO:0000256" key="10">
    <source>
        <dbReference type="ARBA" id="ARBA00023274"/>
    </source>
</evidence>
<organism evidence="14 15">
    <name type="scientific">Prorocentrum cordatum</name>
    <dbReference type="NCBI Taxonomy" id="2364126"/>
    <lineage>
        <taxon>Eukaryota</taxon>
        <taxon>Sar</taxon>
        <taxon>Alveolata</taxon>
        <taxon>Dinophyceae</taxon>
        <taxon>Prorocentrales</taxon>
        <taxon>Prorocentraceae</taxon>
        <taxon>Prorocentrum</taxon>
    </lineage>
</organism>
<evidence type="ECO:0000259" key="13">
    <source>
        <dbReference type="PROSITE" id="PS50053"/>
    </source>
</evidence>
<dbReference type="InterPro" id="IPR000626">
    <property type="entry name" value="Ubiquitin-like_dom"/>
</dbReference>
<dbReference type="PANTHER" id="PTHR10666">
    <property type="entry name" value="UBIQUITIN"/>
    <property type="match status" value="1"/>
</dbReference>
<dbReference type="SMART" id="SM01377">
    <property type="entry name" value="Ribosomal_L40e"/>
    <property type="match status" value="1"/>
</dbReference>
<keyword evidence="10" id="KW-0687">Ribonucleoprotein</keyword>
<feature type="region of interest" description="Disordered" evidence="12">
    <location>
        <begin position="108"/>
        <end position="132"/>
    </location>
</feature>
<keyword evidence="8" id="KW-0689">Ribosomal protein</keyword>
<dbReference type="PROSITE" id="PS50053">
    <property type="entry name" value="UBIQUITIN_2"/>
    <property type="match status" value="1"/>
</dbReference>
<evidence type="ECO:0000256" key="5">
    <source>
        <dbReference type="ARBA" id="ARBA00010570"/>
    </source>
</evidence>
<name>A0ABN9W9P1_9DINO</name>
<evidence type="ECO:0000256" key="4">
    <source>
        <dbReference type="ARBA" id="ARBA00008373"/>
    </source>
</evidence>
<dbReference type="PRINTS" id="PR00348">
    <property type="entry name" value="UBIQUITIN"/>
</dbReference>
<dbReference type="Pfam" id="PF01020">
    <property type="entry name" value="Ribosomal_L40e"/>
    <property type="match status" value="1"/>
</dbReference>
<evidence type="ECO:0000313" key="14">
    <source>
        <dbReference type="EMBL" id="CAK0882951.1"/>
    </source>
</evidence>
<evidence type="ECO:0000256" key="3">
    <source>
        <dbReference type="ARBA" id="ARBA00004496"/>
    </source>
</evidence>
<comment type="similarity">
    <text evidence="4">In the N-terminal section; belongs to the ubiquitin family.</text>
</comment>
<proteinExistence type="inferred from homology"/>
<reference evidence="14" key="1">
    <citation type="submission" date="2023-10" db="EMBL/GenBank/DDBJ databases">
        <authorList>
            <person name="Chen Y."/>
            <person name="Shah S."/>
            <person name="Dougan E. K."/>
            <person name="Thang M."/>
            <person name="Chan C."/>
        </authorList>
    </citation>
    <scope>NUCLEOTIDE SEQUENCE [LARGE SCALE GENOMIC DNA]</scope>
</reference>
<evidence type="ECO:0000256" key="9">
    <source>
        <dbReference type="ARBA" id="ARBA00023242"/>
    </source>
</evidence>
<gene>
    <name evidence="14" type="ORF">PCOR1329_LOCUS65307</name>
</gene>
<comment type="subcellular location">
    <subcellularLocation>
        <location evidence="3">Cytoplasm</location>
    </subcellularLocation>
    <subcellularLocation>
        <location evidence="2">Nucleus</location>
    </subcellularLocation>
</comment>
<dbReference type="SMART" id="SM00213">
    <property type="entry name" value="UBQ"/>
    <property type="match status" value="1"/>
</dbReference>